<gene>
    <name evidence="2" type="ORF">ColSpa_03151</name>
</gene>
<evidence type="ECO:0000313" key="3">
    <source>
        <dbReference type="Proteomes" id="UP001055115"/>
    </source>
</evidence>
<dbReference type="RefSeq" id="XP_049125320.1">
    <property type="nucleotide sequence ID" value="XM_049269363.1"/>
</dbReference>
<organism evidence="2 3">
    <name type="scientific">Colletotrichum spaethianum</name>
    <dbReference type="NCBI Taxonomy" id="700344"/>
    <lineage>
        <taxon>Eukaryota</taxon>
        <taxon>Fungi</taxon>
        <taxon>Dikarya</taxon>
        <taxon>Ascomycota</taxon>
        <taxon>Pezizomycotina</taxon>
        <taxon>Sordariomycetes</taxon>
        <taxon>Hypocreomycetidae</taxon>
        <taxon>Glomerellales</taxon>
        <taxon>Glomerellaceae</taxon>
        <taxon>Colletotrichum</taxon>
        <taxon>Colletotrichum spaethianum species complex</taxon>
    </lineage>
</organism>
<feature type="compositionally biased region" description="Low complexity" evidence="1">
    <location>
        <begin position="220"/>
        <end position="238"/>
    </location>
</feature>
<dbReference type="GeneID" id="73323953"/>
<feature type="region of interest" description="Disordered" evidence="1">
    <location>
        <begin position="220"/>
        <end position="243"/>
    </location>
</feature>
<proteinExistence type="predicted"/>
<comment type="caution">
    <text evidence="2">The sequence shown here is derived from an EMBL/GenBank/DDBJ whole genome shotgun (WGS) entry which is preliminary data.</text>
</comment>
<protein>
    <submittedName>
        <fullName evidence="2">Uncharacterized protein</fullName>
    </submittedName>
</protein>
<accession>A0AA37LBL0</accession>
<dbReference type="Proteomes" id="UP001055115">
    <property type="component" value="Unassembled WGS sequence"/>
</dbReference>
<reference evidence="2 3" key="1">
    <citation type="submission" date="2022-03" db="EMBL/GenBank/DDBJ databases">
        <title>Genome data of Colletotrichum spp.</title>
        <authorList>
            <person name="Utami Y.D."/>
            <person name="Hiruma K."/>
        </authorList>
    </citation>
    <scope>NUCLEOTIDE SEQUENCE [LARGE SCALE GENOMIC DNA]</scope>
    <source>
        <strain evidence="2 3">MAFF 239500</strain>
    </source>
</reference>
<evidence type="ECO:0000256" key="1">
    <source>
        <dbReference type="SAM" id="MobiDB-lite"/>
    </source>
</evidence>
<keyword evidence="3" id="KW-1185">Reference proteome</keyword>
<evidence type="ECO:0000313" key="2">
    <source>
        <dbReference type="EMBL" id="GKT42970.1"/>
    </source>
</evidence>
<dbReference type="EMBL" id="BQXU01000006">
    <property type="protein sequence ID" value="GKT42970.1"/>
    <property type="molecule type" value="Genomic_DNA"/>
</dbReference>
<sequence>MDVHQIDPLRYSGYMQQCLRELQENREYESDMYLIYIVKIQRLCERVADLRSKDYCDEEFGSVGRAPASAYMFGFTAEFSKLQAGMPPSLRHNPHLKIQMATARLRIHEPPNIDAELLASLSKSLDSFSAGSTSALDAFYQSNAALKAWFDTWLALPKDSFCGMTLSTASHMVYAVMMLSRWAWLASRGTHPSILQADPVDPSQDNPNVALAAIEAAISPNTPASSSSPPAASKGNSPWETTLPDKNLPQVLAALRAQLSTQPDLMLDVGDYLNKVIAQLQAIDAAFQEMSIDEGEWRGNIWSLGATKVKIAQLRQERWSKMVAAQTEVREPETQVGGAMRG</sequence>
<name>A0AA37LBL0_9PEZI</name>
<dbReference type="AlphaFoldDB" id="A0AA37LBL0"/>